<comment type="caution">
    <text evidence="1">The sequence shown here is derived from an EMBL/GenBank/DDBJ whole genome shotgun (WGS) entry which is preliminary data.</text>
</comment>
<reference evidence="2" key="1">
    <citation type="submission" date="2023-07" db="EMBL/GenBank/DDBJ databases">
        <title>30 novel species of actinomycetes from the DSMZ collection.</title>
        <authorList>
            <person name="Nouioui I."/>
        </authorList>
    </citation>
    <scope>NUCLEOTIDE SEQUENCE [LARGE SCALE GENOMIC DNA]</scope>
    <source>
        <strain evidence="2">DSM 44399</strain>
    </source>
</reference>
<dbReference type="RefSeq" id="WP_311425588.1">
    <property type="nucleotide sequence ID" value="NZ_JAVREH010000112.1"/>
</dbReference>
<name>A0ABU2JHI8_9ACTN</name>
<dbReference type="Proteomes" id="UP001183176">
    <property type="component" value="Unassembled WGS sequence"/>
</dbReference>
<gene>
    <name evidence="1" type="ORF">RM423_24145</name>
</gene>
<feature type="non-terminal residue" evidence="1">
    <location>
        <position position="1"/>
    </location>
</feature>
<accession>A0ABU2JHI8</accession>
<sequence>FGTPSAASLLISAQSSKVITLQSLSAHFSPPKLFSFRAPPTHGLEDLSYSAADRCDVIPESGEPSVVEFVQLGRVTLEDDDAIPRLCLVTVKPREAERQFGDEVAVLVGHQGTVGAHWTALTRFHLLPLGIVPPRHGC</sequence>
<keyword evidence="2" id="KW-1185">Reference proteome</keyword>
<protein>
    <submittedName>
        <fullName evidence="1">Uncharacterized protein</fullName>
    </submittedName>
</protein>
<organism evidence="1 2">
    <name type="scientific">Jatrophihabitans lederbergiae</name>
    <dbReference type="NCBI Taxonomy" id="3075547"/>
    <lineage>
        <taxon>Bacteria</taxon>
        <taxon>Bacillati</taxon>
        <taxon>Actinomycetota</taxon>
        <taxon>Actinomycetes</taxon>
        <taxon>Jatrophihabitantales</taxon>
        <taxon>Jatrophihabitantaceae</taxon>
        <taxon>Jatrophihabitans</taxon>
    </lineage>
</organism>
<dbReference type="EMBL" id="JAVREH010000112">
    <property type="protein sequence ID" value="MDT0264451.1"/>
    <property type="molecule type" value="Genomic_DNA"/>
</dbReference>
<evidence type="ECO:0000313" key="1">
    <source>
        <dbReference type="EMBL" id="MDT0264451.1"/>
    </source>
</evidence>
<evidence type="ECO:0000313" key="2">
    <source>
        <dbReference type="Proteomes" id="UP001183176"/>
    </source>
</evidence>
<proteinExistence type="predicted"/>